<dbReference type="HOGENOM" id="CLU_1854545_0_0_1"/>
<accession>M3XH37</accession>
<sequence length="138" mass="15614">MAKFNPDLIAWAPLQEELSRQRPLISTYRADFWPQKTPTAIPQLLVPRPIQPVLGTLPLRTTYRHTYSHCQPSPSISTDMLTGQVVSNPVQKEITFAYVNGRSEQPMRRLMRAQSAPSLRLTVSDCLSWHLPESTATS</sequence>
<dbReference type="PANTHER" id="PTHR35539:SF1">
    <property type="entry name" value="CDNA SEQUENCE BC048562"/>
    <property type="match status" value="1"/>
</dbReference>
<evidence type="ECO:0000313" key="2">
    <source>
        <dbReference type="Proteomes" id="UP000008672"/>
    </source>
</evidence>
<reference evidence="2" key="1">
    <citation type="submission" date="2011-08" db="EMBL/GenBank/DDBJ databases">
        <title>The draft genome of Latimeria chalumnae.</title>
        <authorList>
            <person name="Di Palma F."/>
            <person name="Alfoldi J."/>
            <person name="Johnson J."/>
            <person name="Berlin A."/>
            <person name="Gnerre S."/>
            <person name="Jaffe D."/>
            <person name="MacCallum I."/>
            <person name="Young S."/>
            <person name="Walker B.J."/>
            <person name="Lander E."/>
            <person name="Lindblad-Toh K."/>
        </authorList>
    </citation>
    <scope>NUCLEOTIDE SEQUENCE [LARGE SCALE GENOMIC DNA]</scope>
    <source>
        <strain evidence="2">Wild caught</strain>
    </source>
</reference>
<name>M3XH37_LATCH</name>
<dbReference type="EMBL" id="AFYH01170203">
    <property type="status" value="NOT_ANNOTATED_CDS"/>
    <property type="molecule type" value="Genomic_DNA"/>
</dbReference>
<organism evidence="1 2">
    <name type="scientific">Latimeria chalumnae</name>
    <name type="common">Coelacanth</name>
    <dbReference type="NCBI Taxonomy" id="7897"/>
    <lineage>
        <taxon>Eukaryota</taxon>
        <taxon>Metazoa</taxon>
        <taxon>Chordata</taxon>
        <taxon>Craniata</taxon>
        <taxon>Vertebrata</taxon>
        <taxon>Euteleostomi</taxon>
        <taxon>Coelacanthiformes</taxon>
        <taxon>Coelacanthidae</taxon>
        <taxon>Latimeria</taxon>
    </lineage>
</organism>
<proteinExistence type="predicted"/>
<keyword evidence="2" id="KW-1185">Reference proteome</keyword>
<protein>
    <submittedName>
        <fullName evidence="1">Uncharacterized protein</fullName>
    </submittedName>
</protein>
<reference evidence="1" key="2">
    <citation type="submission" date="2025-08" db="UniProtKB">
        <authorList>
            <consortium name="Ensembl"/>
        </authorList>
    </citation>
    <scope>IDENTIFICATION</scope>
</reference>
<dbReference type="Ensembl" id="ENSLACT00000025711.1">
    <property type="protein sequence ID" value="ENSLACP00000022043.1"/>
    <property type="gene ID" value="ENSLACG00000022611.1"/>
</dbReference>
<dbReference type="InParanoid" id="M3XH37"/>
<dbReference type="Bgee" id="ENSLACG00000022611">
    <property type="expression patterns" value="Expressed in mesonephros"/>
</dbReference>
<dbReference type="Proteomes" id="UP000008672">
    <property type="component" value="Unassembled WGS sequence"/>
</dbReference>
<evidence type="ECO:0000313" key="1">
    <source>
        <dbReference type="Ensembl" id="ENSLACP00000022043.1"/>
    </source>
</evidence>
<dbReference type="AlphaFoldDB" id="M3XH37"/>
<reference evidence="1" key="3">
    <citation type="submission" date="2025-09" db="UniProtKB">
        <authorList>
            <consortium name="Ensembl"/>
        </authorList>
    </citation>
    <scope>IDENTIFICATION</scope>
</reference>
<dbReference type="PANTHER" id="PTHR35539">
    <property type="entry name" value="CDNA SEQUENCE BC048562"/>
    <property type="match status" value="1"/>
</dbReference>